<dbReference type="InterPro" id="IPR041426">
    <property type="entry name" value="Mos1_HTH"/>
</dbReference>
<proteinExistence type="predicted"/>
<dbReference type="AlphaFoldDB" id="A0A195F2L2"/>
<organism evidence="2 3">
    <name type="scientific">Trachymyrmex septentrionalis</name>
    <dbReference type="NCBI Taxonomy" id="34720"/>
    <lineage>
        <taxon>Eukaryota</taxon>
        <taxon>Metazoa</taxon>
        <taxon>Ecdysozoa</taxon>
        <taxon>Arthropoda</taxon>
        <taxon>Hexapoda</taxon>
        <taxon>Insecta</taxon>
        <taxon>Pterygota</taxon>
        <taxon>Neoptera</taxon>
        <taxon>Endopterygota</taxon>
        <taxon>Hymenoptera</taxon>
        <taxon>Apocrita</taxon>
        <taxon>Aculeata</taxon>
        <taxon>Formicoidea</taxon>
        <taxon>Formicidae</taxon>
        <taxon>Myrmicinae</taxon>
        <taxon>Trachymyrmex</taxon>
    </lineage>
</organism>
<accession>A0A195F2L2</accession>
<sequence>MESEKQHFRHILLFYYRKGKNAVEARKTRVSETRDELDKPFFVDDVVILASSGRHVTMDPREIVA</sequence>
<protein>
    <recommendedName>
        <fullName evidence="1">Mos1 transposase HTH domain-containing protein</fullName>
    </recommendedName>
</protein>
<dbReference type="Pfam" id="PF17906">
    <property type="entry name" value="HTH_48"/>
    <property type="match status" value="1"/>
</dbReference>
<evidence type="ECO:0000259" key="1">
    <source>
        <dbReference type="Pfam" id="PF17906"/>
    </source>
</evidence>
<evidence type="ECO:0000313" key="3">
    <source>
        <dbReference type="Proteomes" id="UP000078541"/>
    </source>
</evidence>
<dbReference type="Proteomes" id="UP000078541">
    <property type="component" value="Unassembled WGS sequence"/>
</dbReference>
<dbReference type="Gene3D" id="1.10.10.1450">
    <property type="match status" value="1"/>
</dbReference>
<keyword evidence="3" id="KW-1185">Reference proteome</keyword>
<reference evidence="2 3" key="1">
    <citation type="submission" date="2016-03" db="EMBL/GenBank/DDBJ databases">
        <title>Trachymyrmex septentrionalis WGS genome.</title>
        <authorList>
            <person name="Nygaard S."/>
            <person name="Hu H."/>
            <person name="Boomsma J."/>
            <person name="Zhang G."/>
        </authorList>
    </citation>
    <scope>NUCLEOTIDE SEQUENCE [LARGE SCALE GENOMIC DNA]</scope>
    <source>
        <strain evidence="2">Tsep2-gDNA-1</strain>
        <tissue evidence="2">Whole body</tissue>
    </source>
</reference>
<gene>
    <name evidence="2" type="ORF">ALC56_10778</name>
</gene>
<dbReference type="EMBL" id="KQ981855">
    <property type="protein sequence ID" value="KYN34810.1"/>
    <property type="molecule type" value="Genomic_DNA"/>
</dbReference>
<feature type="domain" description="Mos1 transposase HTH" evidence="1">
    <location>
        <begin position="5"/>
        <end position="27"/>
    </location>
</feature>
<evidence type="ECO:0000313" key="2">
    <source>
        <dbReference type="EMBL" id="KYN34810.1"/>
    </source>
</evidence>
<name>A0A195F2L2_9HYME</name>